<dbReference type="EMBL" id="BQNB010013272">
    <property type="protein sequence ID" value="GJT13949.1"/>
    <property type="molecule type" value="Genomic_DNA"/>
</dbReference>
<comment type="caution">
    <text evidence="1">The sequence shown here is derived from an EMBL/GenBank/DDBJ whole genome shotgun (WGS) entry which is preliminary data.</text>
</comment>
<gene>
    <name evidence="1" type="ORF">Tco_0860991</name>
</gene>
<organism evidence="1 2">
    <name type="scientific">Tanacetum coccineum</name>
    <dbReference type="NCBI Taxonomy" id="301880"/>
    <lineage>
        <taxon>Eukaryota</taxon>
        <taxon>Viridiplantae</taxon>
        <taxon>Streptophyta</taxon>
        <taxon>Embryophyta</taxon>
        <taxon>Tracheophyta</taxon>
        <taxon>Spermatophyta</taxon>
        <taxon>Magnoliopsida</taxon>
        <taxon>eudicotyledons</taxon>
        <taxon>Gunneridae</taxon>
        <taxon>Pentapetalae</taxon>
        <taxon>asterids</taxon>
        <taxon>campanulids</taxon>
        <taxon>Asterales</taxon>
        <taxon>Asteraceae</taxon>
        <taxon>Asteroideae</taxon>
        <taxon>Anthemideae</taxon>
        <taxon>Anthemidinae</taxon>
        <taxon>Tanacetum</taxon>
    </lineage>
</organism>
<dbReference type="Proteomes" id="UP001151760">
    <property type="component" value="Unassembled WGS sequence"/>
</dbReference>
<name>A0ABQ5BKL6_9ASTR</name>
<reference evidence="1" key="1">
    <citation type="journal article" date="2022" name="Int. J. Mol. Sci.">
        <title>Draft Genome of Tanacetum Coccineum: Genomic Comparison of Closely Related Tanacetum-Family Plants.</title>
        <authorList>
            <person name="Yamashiro T."/>
            <person name="Shiraishi A."/>
            <person name="Nakayama K."/>
            <person name="Satake H."/>
        </authorList>
    </citation>
    <scope>NUCLEOTIDE SEQUENCE</scope>
</reference>
<proteinExistence type="predicted"/>
<protein>
    <submittedName>
        <fullName evidence="1">Uncharacterized protein</fullName>
    </submittedName>
</protein>
<keyword evidence="2" id="KW-1185">Reference proteome</keyword>
<reference evidence="1" key="2">
    <citation type="submission" date="2022-01" db="EMBL/GenBank/DDBJ databases">
        <authorList>
            <person name="Yamashiro T."/>
            <person name="Shiraishi A."/>
            <person name="Satake H."/>
            <person name="Nakayama K."/>
        </authorList>
    </citation>
    <scope>NUCLEOTIDE SEQUENCE</scope>
</reference>
<accession>A0ABQ5BKL6</accession>
<evidence type="ECO:0000313" key="1">
    <source>
        <dbReference type="EMBL" id="GJT13949.1"/>
    </source>
</evidence>
<evidence type="ECO:0000313" key="2">
    <source>
        <dbReference type="Proteomes" id="UP001151760"/>
    </source>
</evidence>
<sequence length="135" mass="14849">MPTALAGSHGAKAYGASSGVVGDDNFWAVTMARSHGSAVPLPHRALDMVWCHGSSHGKKNFSITRKRENARRGTASRVFTSCFRPPSRLVVAARDAKTPPTVWFSRRGLVFSPMAQAASHRTLCSKWTIKLYMYR</sequence>